<evidence type="ECO:0000313" key="2">
    <source>
        <dbReference type="EMBL" id="ABB38774.1"/>
    </source>
</evidence>
<dbReference type="RefSeq" id="WP_011367884.1">
    <property type="nucleotide sequence ID" value="NC_007519.1"/>
</dbReference>
<dbReference type="PROSITE" id="PS51257">
    <property type="entry name" value="PROKAR_LIPOPROTEIN"/>
    <property type="match status" value="1"/>
</dbReference>
<keyword evidence="3" id="KW-1185">Reference proteome</keyword>
<name>Q30ZX2_OLEA2</name>
<reference evidence="2 3" key="1">
    <citation type="journal article" date="2011" name="J. Bacteriol.">
        <title>Complete genome sequence and updated annotation of Desulfovibrio alaskensis G20.</title>
        <authorList>
            <person name="Hauser L.J."/>
            <person name="Land M.L."/>
            <person name="Brown S.D."/>
            <person name="Larimer F."/>
            <person name="Keller K.L."/>
            <person name="Rapp-Giles B.J."/>
            <person name="Price M.N."/>
            <person name="Lin M."/>
            <person name="Bruce D.C."/>
            <person name="Detter J.C."/>
            <person name="Tapia R."/>
            <person name="Han C.S."/>
            <person name="Goodwin L.A."/>
            <person name="Cheng J.F."/>
            <person name="Pitluck S."/>
            <person name="Copeland A."/>
            <person name="Lucas S."/>
            <person name="Nolan M."/>
            <person name="Lapidus A.L."/>
            <person name="Palumbo A.V."/>
            <person name="Wall J.D."/>
        </authorList>
    </citation>
    <scope>NUCLEOTIDE SEQUENCE [LARGE SCALE GENOMIC DNA]</scope>
    <source>
        <strain evidence="3">ATCC BAA 1058 / DSM 17464 / G20</strain>
    </source>
</reference>
<dbReference type="STRING" id="207559.Dde_1977"/>
<sequence>MNAERRTTHARTLCRRLLCLCALLTLAFSATGCGKKGPPLPMDKPGTFTWVTAQAVPAGDGCIGFSGSLQGDMLQLDSVVIELEAVAEDANCPSCPFKPTMRRTYSAGMLGLQGESTEFMQTICVDDDAASYRWRFVARSTHRNAPYGLSTIKMMTLR</sequence>
<protein>
    <submittedName>
        <fullName evidence="2">Lipoprotein</fullName>
    </submittedName>
</protein>
<organism evidence="2 3">
    <name type="scientific">Oleidesulfovibrio alaskensis (strain ATCC BAA-1058 / DSM 17464 / G20)</name>
    <name type="common">Desulfovibrio alaskensis</name>
    <dbReference type="NCBI Taxonomy" id="207559"/>
    <lineage>
        <taxon>Bacteria</taxon>
        <taxon>Pseudomonadati</taxon>
        <taxon>Thermodesulfobacteriota</taxon>
        <taxon>Desulfovibrionia</taxon>
        <taxon>Desulfovibrionales</taxon>
        <taxon>Desulfovibrionaceae</taxon>
        <taxon>Oleidesulfovibrio</taxon>
    </lineage>
</organism>
<proteinExistence type="predicted"/>
<feature type="signal peptide" evidence="1">
    <location>
        <begin position="1"/>
        <end position="32"/>
    </location>
</feature>
<dbReference type="HOGENOM" id="CLU_131992_0_0_7"/>
<dbReference type="AlphaFoldDB" id="Q30ZX2"/>
<evidence type="ECO:0000313" key="3">
    <source>
        <dbReference type="Proteomes" id="UP000002710"/>
    </source>
</evidence>
<evidence type="ECO:0000256" key="1">
    <source>
        <dbReference type="SAM" id="SignalP"/>
    </source>
</evidence>
<keyword evidence="2" id="KW-0449">Lipoprotein</keyword>
<accession>Q30ZX2</accession>
<feature type="chain" id="PRO_5004220013" evidence="1">
    <location>
        <begin position="33"/>
        <end position="158"/>
    </location>
</feature>
<dbReference type="KEGG" id="dde:Dde_1977"/>
<dbReference type="Proteomes" id="UP000002710">
    <property type="component" value="Chromosome"/>
</dbReference>
<gene>
    <name evidence="2" type="ordered locus">Dde_1977</name>
</gene>
<dbReference type="EMBL" id="CP000112">
    <property type="protein sequence ID" value="ABB38774.1"/>
    <property type="molecule type" value="Genomic_DNA"/>
</dbReference>
<keyword evidence="1" id="KW-0732">Signal</keyword>